<comment type="caution">
    <text evidence="2">The sequence shown here is derived from an EMBL/GenBank/DDBJ whole genome shotgun (WGS) entry which is preliminary data.</text>
</comment>
<dbReference type="AlphaFoldDB" id="A0A2N3XU00"/>
<evidence type="ECO:0000313" key="2">
    <source>
        <dbReference type="EMBL" id="PKW14157.1"/>
    </source>
</evidence>
<feature type="transmembrane region" description="Helical" evidence="1">
    <location>
        <begin position="49"/>
        <end position="72"/>
    </location>
</feature>
<organism evidence="2 3">
    <name type="scientific">Saccharopolyspora spinosa</name>
    <dbReference type="NCBI Taxonomy" id="60894"/>
    <lineage>
        <taxon>Bacteria</taxon>
        <taxon>Bacillati</taxon>
        <taxon>Actinomycetota</taxon>
        <taxon>Actinomycetes</taxon>
        <taxon>Pseudonocardiales</taxon>
        <taxon>Pseudonocardiaceae</taxon>
        <taxon>Saccharopolyspora</taxon>
    </lineage>
</organism>
<evidence type="ECO:0000256" key="1">
    <source>
        <dbReference type="SAM" id="Phobius"/>
    </source>
</evidence>
<keyword evidence="1" id="KW-1133">Transmembrane helix</keyword>
<dbReference type="RefSeq" id="WP_010316426.1">
    <property type="nucleotide sequence ID" value="NZ_CP061007.1"/>
</dbReference>
<keyword evidence="1" id="KW-0812">Transmembrane</keyword>
<evidence type="ECO:0000313" key="3">
    <source>
        <dbReference type="Proteomes" id="UP000233786"/>
    </source>
</evidence>
<name>A0A2N3XU00_SACSN</name>
<keyword evidence="1" id="KW-0472">Membrane</keyword>
<sequence length="89" mass="9142">MTRLVEALVITLGLLILGVRFLFLGLFTAGLPTVGLLVAALVSGAVRTAVLVVVFPLVVLGFLTIVAADAAGGTVPAPRLPRPLEVTPR</sequence>
<keyword evidence="3" id="KW-1185">Reference proteome</keyword>
<dbReference type="Proteomes" id="UP000233786">
    <property type="component" value="Unassembled WGS sequence"/>
</dbReference>
<proteinExistence type="predicted"/>
<reference evidence="2" key="1">
    <citation type="submission" date="2017-12" db="EMBL/GenBank/DDBJ databases">
        <title>Sequencing the genomes of 1000 Actinobacteria strains.</title>
        <authorList>
            <person name="Klenk H.-P."/>
        </authorList>
    </citation>
    <scope>NUCLEOTIDE SEQUENCE [LARGE SCALE GENOMIC DNA]</scope>
    <source>
        <strain evidence="2">DSM 44228</strain>
    </source>
</reference>
<gene>
    <name evidence="2" type="ORF">A8926_1752</name>
</gene>
<protein>
    <submittedName>
        <fullName evidence="2">Uncharacterized protein</fullName>
    </submittedName>
</protein>
<accession>A0A2N3XU00</accession>
<feature type="transmembrane region" description="Helical" evidence="1">
    <location>
        <begin position="7"/>
        <end position="29"/>
    </location>
</feature>
<dbReference type="STRING" id="994479.GCA_000194155_08131"/>
<dbReference type="EMBL" id="PJNB01000001">
    <property type="protein sequence ID" value="PKW14157.1"/>
    <property type="molecule type" value="Genomic_DNA"/>
</dbReference>